<feature type="domain" description="Methyltransferase type 11" evidence="1">
    <location>
        <begin position="88"/>
        <end position="139"/>
    </location>
</feature>
<comment type="caution">
    <text evidence="2">The sequence shown here is derived from an EMBL/GenBank/DDBJ whole genome shotgun (WGS) entry which is preliminary data.</text>
</comment>
<protein>
    <recommendedName>
        <fullName evidence="1">Methyltransferase type 11 domain-containing protein</fullName>
    </recommendedName>
</protein>
<evidence type="ECO:0000313" key="3">
    <source>
        <dbReference type="Proteomes" id="UP000242660"/>
    </source>
</evidence>
<organism evidence="2 3">
    <name type="scientific">Candidatus Pandoraea novymonadis</name>
    <dbReference type="NCBI Taxonomy" id="1808959"/>
    <lineage>
        <taxon>Bacteria</taxon>
        <taxon>Pseudomonadati</taxon>
        <taxon>Pseudomonadota</taxon>
        <taxon>Betaproteobacteria</taxon>
        <taxon>Burkholderiales</taxon>
        <taxon>Burkholderiaceae</taxon>
        <taxon>Pandoraea</taxon>
    </lineage>
</organism>
<evidence type="ECO:0000259" key="1">
    <source>
        <dbReference type="Pfam" id="PF08241"/>
    </source>
</evidence>
<dbReference type="InterPro" id="IPR029063">
    <property type="entry name" value="SAM-dependent_MTases_sf"/>
</dbReference>
<dbReference type="Proteomes" id="UP000242660">
    <property type="component" value="Unassembled WGS sequence"/>
</dbReference>
<dbReference type="InterPro" id="IPR013216">
    <property type="entry name" value="Methyltransf_11"/>
</dbReference>
<name>A0ABX5FFR7_9BURK</name>
<proteinExistence type="predicted"/>
<reference evidence="2 3" key="1">
    <citation type="journal article" date="2017" name="Front. Microbiol.">
        <title>Genome of Ca. Pandoraea novymonadis, an Endosymbiotic Bacterium of the Trypanosomatid Novymonas esmeraldas.</title>
        <authorList>
            <person name="Kostygov A.Y."/>
            <person name="Butenko A."/>
            <person name="Nenarokova A."/>
            <person name="Tashyreva D."/>
            <person name="Flegontov P."/>
            <person name="Lukes J."/>
            <person name="Yurchenko V."/>
        </authorList>
    </citation>
    <scope>NUCLEOTIDE SEQUENCE [LARGE SCALE GENOMIC DNA]</scope>
    <source>
        <strain evidence="2 3">E262</strain>
    </source>
</reference>
<evidence type="ECO:0000313" key="2">
    <source>
        <dbReference type="EMBL" id="PSB92191.1"/>
    </source>
</evidence>
<dbReference type="SUPFAM" id="SSF53335">
    <property type="entry name" value="S-adenosyl-L-methionine-dependent methyltransferases"/>
    <property type="match status" value="1"/>
</dbReference>
<dbReference type="RefSeq" id="WP_106182409.1">
    <property type="nucleotide sequence ID" value="NZ_MUHY01000001.1"/>
</dbReference>
<dbReference type="Gene3D" id="3.40.50.150">
    <property type="entry name" value="Vaccinia Virus protein VP39"/>
    <property type="match status" value="1"/>
</dbReference>
<sequence length="278" mass="31435">MPNSAIIDWSAWLKSPAGRYAFRWETTLVDQWVGDLFGYHALQLGNYELNTLRENRISCRTLVLNTSQSPKTSVEPSPNAPSYEPTPQSILVSHFHELPIATTSIDLVVLPHTLEFAENPHAILREVERILVPDGKVIITGFNNLSLWSAREKLGHLTGIPFLPPGADLIAFTRIKDWLKLLNFEIDRGRFGCYRPPLRGIGWLERFAFIEKIGDRWWPIFGALYAVRAVKRVHSMRLVGKIRKGILALQPATSSVHVSNTSHTTKPQNPLLKISEKC</sequence>
<dbReference type="Pfam" id="PF08241">
    <property type="entry name" value="Methyltransf_11"/>
    <property type="match status" value="1"/>
</dbReference>
<dbReference type="EMBL" id="MUHY01000001">
    <property type="protein sequence ID" value="PSB92191.1"/>
    <property type="molecule type" value="Genomic_DNA"/>
</dbReference>
<accession>A0ABX5FFR7</accession>
<keyword evidence="3" id="KW-1185">Reference proteome</keyword>
<gene>
    <name evidence="2" type="ORF">BZL35_00425</name>
</gene>